<keyword evidence="13" id="KW-0175">Coiled coil</keyword>
<feature type="transmembrane region" description="Helical" evidence="15">
    <location>
        <begin position="904"/>
        <end position="924"/>
    </location>
</feature>
<dbReference type="SUPFAM" id="SSF48403">
    <property type="entry name" value="Ankyrin repeat"/>
    <property type="match status" value="2"/>
</dbReference>
<feature type="transmembrane region" description="Helical" evidence="15">
    <location>
        <begin position="978"/>
        <end position="997"/>
    </location>
</feature>
<accession>A0ABN8MRT0</accession>
<keyword evidence="5" id="KW-0677">Repeat</keyword>
<evidence type="ECO:0000256" key="8">
    <source>
        <dbReference type="ARBA" id="ARBA00023065"/>
    </source>
</evidence>
<keyword evidence="2" id="KW-0813">Transport</keyword>
<dbReference type="InterPro" id="IPR002110">
    <property type="entry name" value="Ankyrin_rpt"/>
</dbReference>
<reference evidence="17 18" key="1">
    <citation type="submission" date="2022-05" db="EMBL/GenBank/DDBJ databases">
        <authorList>
            <consortium name="Genoscope - CEA"/>
            <person name="William W."/>
        </authorList>
    </citation>
    <scope>NUCLEOTIDE SEQUENCE [LARGE SCALE GENOMIC DNA]</scope>
</reference>
<evidence type="ECO:0000256" key="3">
    <source>
        <dbReference type="ARBA" id="ARBA00022606"/>
    </source>
</evidence>
<feature type="repeat" description="ANK" evidence="12">
    <location>
        <begin position="293"/>
        <end position="325"/>
    </location>
</feature>
<evidence type="ECO:0000313" key="17">
    <source>
        <dbReference type="EMBL" id="CAH3032665.1"/>
    </source>
</evidence>
<evidence type="ECO:0000256" key="12">
    <source>
        <dbReference type="PROSITE-ProRule" id="PRU00023"/>
    </source>
</evidence>
<dbReference type="Proteomes" id="UP001159405">
    <property type="component" value="Unassembled WGS sequence"/>
</dbReference>
<evidence type="ECO:0000256" key="6">
    <source>
        <dbReference type="ARBA" id="ARBA00022989"/>
    </source>
</evidence>
<evidence type="ECO:0000256" key="9">
    <source>
        <dbReference type="ARBA" id="ARBA00023136"/>
    </source>
</evidence>
<dbReference type="Pfam" id="PF00023">
    <property type="entry name" value="Ank"/>
    <property type="match status" value="4"/>
</dbReference>
<keyword evidence="3" id="KW-0716">Sensory transduction</keyword>
<keyword evidence="6 15" id="KW-1133">Transmembrane helix</keyword>
<comment type="subcellular location">
    <subcellularLocation>
        <location evidence="1">Membrane</location>
        <topology evidence="1">Multi-pass membrane protein</topology>
    </subcellularLocation>
</comment>
<dbReference type="InterPro" id="IPR052076">
    <property type="entry name" value="TRP_cation_channel"/>
</dbReference>
<feature type="repeat" description="ANK" evidence="12">
    <location>
        <begin position="425"/>
        <end position="457"/>
    </location>
</feature>
<dbReference type="EMBL" id="CALNXK010000001">
    <property type="protein sequence ID" value="CAH3032665.1"/>
    <property type="molecule type" value="Genomic_DNA"/>
</dbReference>
<dbReference type="InterPro" id="IPR036770">
    <property type="entry name" value="Ankyrin_rpt-contain_sf"/>
</dbReference>
<evidence type="ECO:0000256" key="2">
    <source>
        <dbReference type="ARBA" id="ARBA00022448"/>
    </source>
</evidence>
<feature type="repeat" description="ANK" evidence="12">
    <location>
        <begin position="392"/>
        <end position="424"/>
    </location>
</feature>
<dbReference type="SMART" id="SM00248">
    <property type="entry name" value="ANK"/>
    <property type="match status" value="16"/>
</dbReference>
<feature type="region of interest" description="Disordered" evidence="14">
    <location>
        <begin position="1"/>
        <end position="39"/>
    </location>
</feature>
<sequence length="1187" mass="133425">MEDGKQEHSISEEGDMAQSKPKQRGVGCNPFKRRDEKYSSEKYEVPLVGFEPEAAKQRPSFVYEDPALESSEVVTPISPHALKLFEAIREDEMELVEAELSTLTDKREIDKLGGHGFALIHVAARYNFSRIVTTLLDHGANINVGTGDYRWTPLHLAARFNGLSTVVDVLLPRGGDPSLRGKSGNTPLHLAARGGHEEIVKVLLDQPSVEVDAKDNSGKTALHFACSEGHRKVCQILLNFGADIKAISADKTTPLHSAIFNGHSEVAMMILKRAADRDVDTNEKELVGTCDLQDTTVLHMAAWNNDVKTAELCLEKGADVDYLKCGSVTALHIAAMKGNLEVADLLISRGADVNKKDGNSKTPLHRAAMFNQLNLIEFLVEKEAKINARDSEGRSPFLNAVAAGHVDCARVLLKIGADLSAADLHMKTCLHIAVENEHLEMLSMLLESRAGVSCLNRGDLKDRVPLHYAAKTRDIKILELILSKQKRLGFNDESNKTPLHLAAEKASSKHVEALAKRMSEVNARDDLGRTPLHSAARKGQRQEIYSRIFSFFFTRARKSCLVLLSMGAEVDSRDNKFRTPLMWASQGNHTKCADVLLDSKACADLQDVGGDTALHVACGQGHPAIVTLLLDHGASSTLRNKQGLACLEVAAKAGSCDAAMAIAKHERWKELEQYQTSNGKTAISLLVENFPGAAEVVLNQCVRCSDHLNPADPDYAVTYDFKHLDPGPDADMSSGRFSTVQVMIKHKRERLLLHPLTLKFNERKWQSLGRYVFLFDLVTYLLLMALFTEFIVRQRRGQTFKPPERVPPKRNGTRGVLIKQKPSDIYNRDDAFTETIPFVILIFSLLHICKELLQIYVQRWNYFKDLSNYLDWTLYITTALFMVPYVTNPADLDDWFGRMQDPRVLWNIGVLAIFVCYTNMMLFLRRYRLFGTYISMYIEVTKTVFQVMVVFIFLVLGFALAFYVLFKEQIGFHTVHHSLLRVLVMMIGELDFGSTFISTIRQRSEANNNPLNPFPPFGFFFLFLCLFFLTIALMNLLVGLAVGDTETMKKYATIKRLGMQLEYQFEIEEAYPKYIIRKVYERVYVEKPNKLPRVNRIIDWLHARFAEAAPEPVEEGQTSEFAELKEEMLKNKKRIKSMMAMLEAQNNLLKNLAAVVDPKFTVREDVDGVRGAARASLEGVIESEMPK</sequence>
<dbReference type="PRINTS" id="PR01415">
    <property type="entry name" value="ANKYRIN"/>
</dbReference>
<feature type="repeat" description="ANK" evidence="12">
    <location>
        <begin position="183"/>
        <end position="205"/>
    </location>
</feature>
<keyword evidence="11" id="KW-0407">Ion channel</keyword>
<keyword evidence="9 15" id="KW-0472">Membrane</keyword>
<dbReference type="PANTHER" id="PTHR47143">
    <property type="entry name" value="TRANSIENT RECEPTOR POTENTIAL CATION CHANNEL PROTEIN PAINLESS"/>
    <property type="match status" value="1"/>
</dbReference>
<evidence type="ECO:0000256" key="11">
    <source>
        <dbReference type="ARBA" id="ARBA00023303"/>
    </source>
</evidence>
<feature type="repeat" description="ANK" evidence="12">
    <location>
        <begin position="359"/>
        <end position="391"/>
    </location>
</feature>
<evidence type="ECO:0000313" key="18">
    <source>
        <dbReference type="Proteomes" id="UP001159405"/>
    </source>
</evidence>
<evidence type="ECO:0000256" key="7">
    <source>
        <dbReference type="ARBA" id="ARBA00023043"/>
    </source>
</evidence>
<proteinExistence type="predicted"/>
<evidence type="ECO:0000256" key="13">
    <source>
        <dbReference type="SAM" id="Coils"/>
    </source>
</evidence>
<feature type="transmembrane region" description="Helical" evidence="15">
    <location>
        <begin position="771"/>
        <end position="792"/>
    </location>
</feature>
<keyword evidence="7 12" id="KW-0040">ANK repeat</keyword>
<dbReference type="InterPro" id="IPR005821">
    <property type="entry name" value="Ion_trans_dom"/>
</dbReference>
<name>A0ABN8MRT0_9CNID</name>
<feature type="repeat" description="ANK" evidence="12">
    <location>
        <begin position="494"/>
        <end position="526"/>
    </location>
</feature>
<feature type="repeat" description="ANK" evidence="12">
    <location>
        <begin position="527"/>
        <end position="575"/>
    </location>
</feature>
<feature type="repeat" description="ANK" evidence="12">
    <location>
        <begin position="149"/>
        <end position="182"/>
    </location>
</feature>
<feature type="repeat" description="ANK" evidence="12">
    <location>
        <begin position="250"/>
        <end position="282"/>
    </location>
</feature>
<feature type="transmembrane region" description="Helical" evidence="15">
    <location>
        <begin position="836"/>
        <end position="857"/>
    </location>
</feature>
<dbReference type="Gene3D" id="1.25.40.20">
    <property type="entry name" value="Ankyrin repeat-containing domain"/>
    <property type="match status" value="5"/>
</dbReference>
<evidence type="ECO:0000256" key="14">
    <source>
        <dbReference type="SAM" id="MobiDB-lite"/>
    </source>
</evidence>
<evidence type="ECO:0000256" key="1">
    <source>
        <dbReference type="ARBA" id="ARBA00004141"/>
    </source>
</evidence>
<feature type="repeat" description="ANK" evidence="12">
    <location>
        <begin position="115"/>
        <end position="147"/>
    </location>
</feature>
<feature type="repeat" description="ANK" evidence="12">
    <location>
        <begin position="609"/>
        <end position="641"/>
    </location>
</feature>
<feature type="coiled-coil region" evidence="13">
    <location>
        <begin position="1125"/>
        <end position="1152"/>
    </location>
</feature>
<evidence type="ECO:0000259" key="16">
    <source>
        <dbReference type="Pfam" id="PF00520"/>
    </source>
</evidence>
<feature type="repeat" description="ANK" evidence="12">
    <location>
        <begin position="461"/>
        <end position="493"/>
    </location>
</feature>
<dbReference type="PROSITE" id="PS50088">
    <property type="entry name" value="ANK_REPEAT"/>
    <property type="match status" value="14"/>
</dbReference>
<feature type="transmembrane region" description="Helical" evidence="15">
    <location>
        <begin position="1017"/>
        <end position="1042"/>
    </location>
</feature>
<evidence type="ECO:0000256" key="15">
    <source>
        <dbReference type="SAM" id="Phobius"/>
    </source>
</evidence>
<keyword evidence="10" id="KW-0325">Glycoprotein</keyword>
<dbReference type="PROSITE" id="PS50297">
    <property type="entry name" value="ANK_REP_REGION"/>
    <property type="match status" value="11"/>
</dbReference>
<dbReference type="PANTHER" id="PTHR47143:SF1">
    <property type="entry name" value="ION_TRANS DOMAIN-CONTAINING PROTEIN"/>
    <property type="match status" value="1"/>
</dbReference>
<feature type="repeat" description="ANK" evidence="12">
    <location>
        <begin position="217"/>
        <end position="249"/>
    </location>
</feature>
<feature type="transmembrane region" description="Helical" evidence="15">
    <location>
        <begin position="944"/>
        <end position="966"/>
    </location>
</feature>
<feature type="repeat" description="ANK" evidence="12">
    <location>
        <begin position="326"/>
        <end position="358"/>
    </location>
</feature>
<dbReference type="Pfam" id="PF12796">
    <property type="entry name" value="Ank_2"/>
    <property type="match status" value="4"/>
</dbReference>
<keyword evidence="8" id="KW-0406">Ion transport</keyword>
<feature type="compositionally biased region" description="Basic and acidic residues" evidence="14">
    <location>
        <begin position="1"/>
        <end position="11"/>
    </location>
</feature>
<evidence type="ECO:0000256" key="10">
    <source>
        <dbReference type="ARBA" id="ARBA00023180"/>
    </source>
</evidence>
<evidence type="ECO:0000256" key="5">
    <source>
        <dbReference type="ARBA" id="ARBA00022737"/>
    </source>
</evidence>
<feature type="transmembrane region" description="Helical" evidence="15">
    <location>
        <begin position="872"/>
        <end position="892"/>
    </location>
</feature>
<organism evidence="17 18">
    <name type="scientific">Porites lobata</name>
    <dbReference type="NCBI Taxonomy" id="104759"/>
    <lineage>
        <taxon>Eukaryota</taxon>
        <taxon>Metazoa</taxon>
        <taxon>Cnidaria</taxon>
        <taxon>Anthozoa</taxon>
        <taxon>Hexacorallia</taxon>
        <taxon>Scleractinia</taxon>
        <taxon>Fungiina</taxon>
        <taxon>Poritidae</taxon>
        <taxon>Porites</taxon>
    </lineage>
</organism>
<gene>
    <name evidence="17" type="ORF">PLOB_00000164</name>
</gene>
<feature type="domain" description="Ion transport" evidence="16">
    <location>
        <begin position="828"/>
        <end position="1051"/>
    </location>
</feature>
<evidence type="ECO:0000256" key="4">
    <source>
        <dbReference type="ARBA" id="ARBA00022692"/>
    </source>
</evidence>
<keyword evidence="4 15" id="KW-0812">Transmembrane</keyword>
<comment type="caution">
    <text evidence="17">The sequence shown here is derived from an EMBL/GenBank/DDBJ whole genome shotgun (WGS) entry which is preliminary data.</text>
</comment>
<protein>
    <recommendedName>
        <fullName evidence="16">Ion transport domain-containing protein</fullName>
    </recommendedName>
</protein>
<dbReference type="Pfam" id="PF00520">
    <property type="entry name" value="Ion_trans"/>
    <property type="match status" value="1"/>
</dbReference>
<keyword evidence="18" id="KW-1185">Reference proteome</keyword>